<dbReference type="AlphaFoldDB" id="A0A7Y9EQ13"/>
<evidence type="ECO:0000313" key="2">
    <source>
        <dbReference type="EMBL" id="NYD51843.1"/>
    </source>
</evidence>
<accession>A0A7Y9EQ13</accession>
<comment type="caution">
    <text evidence="2">The sequence shown here is derived from an EMBL/GenBank/DDBJ whole genome shotgun (WGS) entry which is preliminary data.</text>
</comment>
<reference evidence="2 3" key="1">
    <citation type="submission" date="2020-07" db="EMBL/GenBank/DDBJ databases">
        <title>Sequencing the genomes of 1000 actinobacteria strains.</title>
        <authorList>
            <person name="Klenk H.-P."/>
        </authorList>
    </citation>
    <scope>NUCLEOTIDE SEQUENCE [LARGE SCALE GENOMIC DNA]</scope>
    <source>
        <strain evidence="2 3">DSM 40398</strain>
    </source>
</reference>
<dbReference type="RefSeq" id="WP_179848153.1">
    <property type="nucleotide sequence ID" value="NZ_JACCBA010000001.1"/>
</dbReference>
<protein>
    <submittedName>
        <fullName evidence="2">Uncharacterized protein</fullName>
    </submittedName>
</protein>
<keyword evidence="3" id="KW-1185">Reference proteome</keyword>
<dbReference type="Proteomes" id="UP000529783">
    <property type="component" value="Unassembled WGS sequence"/>
</dbReference>
<evidence type="ECO:0000256" key="1">
    <source>
        <dbReference type="SAM" id="MobiDB-lite"/>
    </source>
</evidence>
<sequence length="110" mass="12300">MMLLSPADAPLPLTGVDNLTRRVRAAGHLTERQARRALWFLQGEQIPQRQPDGAVALRPVVHYLSFALQPAPADEHADVGKDPVDDADLPPQAPRRDHRMTTALERRLDR</sequence>
<feature type="region of interest" description="Disordered" evidence="1">
    <location>
        <begin position="72"/>
        <end position="110"/>
    </location>
</feature>
<dbReference type="EMBL" id="JACCBA010000001">
    <property type="protein sequence ID" value="NYD51843.1"/>
    <property type="molecule type" value="Genomic_DNA"/>
</dbReference>
<evidence type="ECO:0000313" key="3">
    <source>
        <dbReference type="Proteomes" id="UP000529783"/>
    </source>
</evidence>
<organism evidence="2 3">
    <name type="scientific">Actinomadura luteofluorescens</name>
    <dbReference type="NCBI Taxonomy" id="46163"/>
    <lineage>
        <taxon>Bacteria</taxon>
        <taxon>Bacillati</taxon>
        <taxon>Actinomycetota</taxon>
        <taxon>Actinomycetes</taxon>
        <taxon>Streptosporangiales</taxon>
        <taxon>Thermomonosporaceae</taxon>
        <taxon>Actinomadura</taxon>
    </lineage>
</organism>
<name>A0A7Y9EQ13_9ACTN</name>
<gene>
    <name evidence="2" type="ORF">BJY14_007826</name>
</gene>
<feature type="compositionally biased region" description="Basic and acidic residues" evidence="1">
    <location>
        <begin position="73"/>
        <end position="84"/>
    </location>
</feature>
<proteinExistence type="predicted"/>